<comment type="caution">
    <text evidence="2">The sequence shown here is derived from an EMBL/GenBank/DDBJ whole genome shotgun (WGS) entry which is preliminary data.</text>
</comment>
<feature type="domain" description="BTB" evidence="1">
    <location>
        <begin position="5"/>
        <end position="76"/>
    </location>
</feature>
<dbReference type="OrthoDB" id="194443at2759"/>
<organism evidence="2 3">
    <name type="scientific">Lasiodiplodia theobromae</name>
    <dbReference type="NCBI Taxonomy" id="45133"/>
    <lineage>
        <taxon>Eukaryota</taxon>
        <taxon>Fungi</taxon>
        <taxon>Dikarya</taxon>
        <taxon>Ascomycota</taxon>
        <taxon>Pezizomycotina</taxon>
        <taxon>Dothideomycetes</taxon>
        <taxon>Dothideomycetes incertae sedis</taxon>
        <taxon>Botryosphaeriales</taxon>
        <taxon>Botryosphaeriaceae</taxon>
        <taxon>Lasiodiplodia</taxon>
    </lineage>
</organism>
<dbReference type="SUPFAM" id="SSF54695">
    <property type="entry name" value="POZ domain"/>
    <property type="match status" value="1"/>
</dbReference>
<dbReference type="Proteomes" id="UP000325902">
    <property type="component" value="Unassembled WGS sequence"/>
</dbReference>
<accession>A0A5N5DBU9</accession>
<dbReference type="PROSITE" id="PS50097">
    <property type="entry name" value="BTB"/>
    <property type="match status" value="1"/>
</dbReference>
<dbReference type="Gene3D" id="3.30.710.10">
    <property type="entry name" value="Potassium Channel Kv1.1, Chain A"/>
    <property type="match status" value="1"/>
</dbReference>
<keyword evidence="3" id="KW-1185">Reference proteome</keyword>
<reference evidence="2 3" key="1">
    <citation type="journal article" date="2019" name="Sci. Rep.">
        <title>A multi-omics analysis of the grapevine pathogen Lasiodiplodia theobromae reveals that temperature affects the expression of virulence- and pathogenicity-related genes.</title>
        <authorList>
            <person name="Felix C."/>
            <person name="Meneses R."/>
            <person name="Goncalves M.F.M."/>
            <person name="Tilleman L."/>
            <person name="Duarte A.S."/>
            <person name="Jorrin-Novo J.V."/>
            <person name="Van de Peer Y."/>
            <person name="Deforce D."/>
            <person name="Van Nieuwerburgh F."/>
            <person name="Esteves A.C."/>
            <person name="Alves A."/>
        </authorList>
    </citation>
    <scope>NUCLEOTIDE SEQUENCE [LARGE SCALE GENOMIC DNA]</scope>
    <source>
        <strain evidence="2 3">LA-SOL3</strain>
    </source>
</reference>
<dbReference type="PANTHER" id="PTHR47843:SF2">
    <property type="entry name" value="BTB DOMAIN-CONTAINING PROTEIN"/>
    <property type="match status" value="1"/>
</dbReference>
<dbReference type="InterPro" id="IPR000210">
    <property type="entry name" value="BTB/POZ_dom"/>
</dbReference>
<dbReference type="CDD" id="cd18186">
    <property type="entry name" value="BTB_POZ_ZBTB_KLHL-like"/>
    <property type="match status" value="1"/>
</dbReference>
<protein>
    <submittedName>
        <fullName evidence="2">BTB/POZ domain-containing protein 9</fullName>
    </submittedName>
</protein>
<dbReference type="SMART" id="SM00225">
    <property type="entry name" value="BTB"/>
    <property type="match status" value="1"/>
</dbReference>
<evidence type="ECO:0000259" key="1">
    <source>
        <dbReference type="PROSITE" id="PS50097"/>
    </source>
</evidence>
<name>A0A5N5DBU9_9PEZI</name>
<dbReference type="PANTHER" id="PTHR47843">
    <property type="entry name" value="BTB DOMAIN-CONTAINING PROTEIN-RELATED"/>
    <property type="match status" value="1"/>
</dbReference>
<dbReference type="Pfam" id="PF00651">
    <property type="entry name" value="BTB"/>
    <property type="match status" value="1"/>
</dbReference>
<dbReference type="InterPro" id="IPR011333">
    <property type="entry name" value="SKP1/BTB/POZ_sf"/>
</dbReference>
<sequence length="208" mass="24305">MSHETLVTLKVGSEAKRFLIHKDVLSKQSPYFRAALEEGRWKESQDNVVELDETDPKIFEDFLVEWLYTGKLDEDLAELTLIEGYIFADRYDFPRLRFDVIASIHGHYTEEMTDDLPSYDAIILAFESLPPRCKLCEFLVDLYGSRWKPYHDYINSRELELREQLPMAFLMRWLEKLGNGPYIGDGGLEHGLGHYSEQMEEVQSRASE</sequence>
<evidence type="ECO:0000313" key="3">
    <source>
        <dbReference type="Proteomes" id="UP000325902"/>
    </source>
</evidence>
<dbReference type="EMBL" id="VCHE01000036">
    <property type="protein sequence ID" value="KAB2575135.1"/>
    <property type="molecule type" value="Genomic_DNA"/>
</dbReference>
<proteinExistence type="predicted"/>
<dbReference type="AlphaFoldDB" id="A0A5N5DBU9"/>
<gene>
    <name evidence="2" type="primary">BTBD9</name>
    <name evidence="2" type="ORF">DBV05_g6235</name>
</gene>
<evidence type="ECO:0000313" key="2">
    <source>
        <dbReference type="EMBL" id="KAB2575135.1"/>
    </source>
</evidence>